<evidence type="ECO:0000313" key="3">
    <source>
        <dbReference type="Proteomes" id="UP001515683"/>
    </source>
</evidence>
<dbReference type="SUPFAM" id="SSF51735">
    <property type="entry name" value="NAD(P)-binding Rossmann-fold domains"/>
    <property type="match status" value="1"/>
</dbReference>
<dbReference type="PANTHER" id="PTHR48079">
    <property type="entry name" value="PROTEIN YEEZ"/>
    <property type="match status" value="1"/>
</dbReference>
<evidence type="ECO:0000259" key="1">
    <source>
        <dbReference type="Pfam" id="PF01370"/>
    </source>
</evidence>
<name>A0ABX0RE13_9GAMM</name>
<evidence type="ECO:0000313" key="2">
    <source>
        <dbReference type="EMBL" id="NIF23595.1"/>
    </source>
</evidence>
<dbReference type="EMBL" id="VWXF01000009">
    <property type="protein sequence ID" value="NIF23595.1"/>
    <property type="molecule type" value="Genomic_DNA"/>
</dbReference>
<dbReference type="Gene3D" id="3.40.50.720">
    <property type="entry name" value="NAD(P)-binding Rossmann-like Domain"/>
    <property type="match status" value="1"/>
</dbReference>
<dbReference type="InterPro" id="IPR001509">
    <property type="entry name" value="Epimerase_deHydtase"/>
</dbReference>
<dbReference type="CDD" id="cd05262">
    <property type="entry name" value="SDR_a7"/>
    <property type="match status" value="1"/>
</dbReference>
<feature type="domain" description="NAD-dependent epimerase/dehydratase" evidence="1">
    <location>
        <begin position="3"/>
        <end position="218"/>
    </location>
</feature>
<dbReference type="InterPro" id="IPR036291">
    <property type="entry name" value="NAD(P)-bd_dom_sf"/>
</dbReference>
<organism evidence="2 3">
    <name type="scientific">Candidatus Pantoea multigeneris</name>
    <dbReference type="NCBI Taxonomy" id="2608357"/>
    <lineage>
        <taxon>Bacteria</taxon>
        <taxon>Pseudomonadati</taxon>
        <taxon>Pseudomonadota</taxon>
        <taxon>Gammaproteobacteria</taxon>
        <taxon>Enterobacterales</taxon>
        <taxon>Erwiniaceae</taxon>
        <taxon>Pantoea</taxon>
    </lineage>
</organism>
<dbReference type="RefSeq" id="WP_167016963.1">
    <property type="nucleotide sequence ID" value="NZ_VWXF01000009.1"/>
</dbReference>
<keyword evidence="3" id="KW-1185">Reference proteome</keyword>
<dbReference type="PANTHER" id="PTHR48079:SF6">
    <property type="entry name" value="NAD(P)-BINDING DOMAIN-CONTAINING PROTEIN-RELATED"/>
    <property type="match status" value="1"/>
</dbReference>
<dbReference type="InterPro" id="IPR051783">
    <property type="entry name" value="NAD(P)-dependent_oxidoreduct"/>
</dbReference>
<gene>
    <name evidence="2" type="ORF">F3J40_18620</name>
</gene>
<reference evidence="2 3" key="1">
    <citation type="journal article" date="2019" name="bioRxiv">
        <title>Bacteria contribute to plant secondary compound degradation in a generalist herbivore system.</title>
        <authorList>
            <person name="Francoeur C.B."/>
            <person name="Khadempour L."/>
            <person name="Moreira-Soto R.D."/>
            <person name="Gotting K."/>
            <person name="Book A.J."/>
            <person name="Pinto-Tomas A.A."/>
            <person name="Keefover-Ring K."/>
            <person name="Currie C.R."/>
        </authorList>
    </citation>
    <scope>NUCLEOTIDE SEQUENCE [LARGE SCALE GENOMIC DNA]</scope>
    <source>
        <strain evidence="2">Acro-835</strain>
    </source>
</reference>
<dbReference type="Proteomes" id="UP001515683">
    <property type="component" value="Unassembled WGS sequence"/>
</dbReference>
<accession>A0ABX0RE13</accession>
<comment type="caution">
    <text evidence="2">The sequence shown here is derived from an EMBL/GenBank/DDBJ whole genome shotgun (WGS) entry which is preliminary data.</text>
</comment>
<protein>
    <submittedName>
        <fullName evidence="2">SDR family oxidoreductase</fullName>
    </submittedName>
</protein>
<proteinExistence type="predicted"/>
<dbReference type="Pfam" id="PF01370">
    <property type="entry name" value="Epimerase"/>
    <property type="match status" value="1"/>
</dbReference>
<sequence>MRIFLTGSTGFVGSQVAQELINGGHQVLGVTRSEAGAEKLATLGIEAYRGDLNQPESLQRGAAECDGVIQTAFDHDFSNFVANCEKDRRVILALGDALAGSQRPLIITSGVAIGADAEGLRAHEDNFNPDYPHPRIASELAGNVLLQRGLNVMTLRLAQIHNPQKQGLITEVIRVARSSGISAWVGDGDNPWSAAGLSDTARLYRLALEKGQPGARYNAVAEEAISFKDIALAIGERLGLPGVSLTTEQATAHFGWMANFVTADMSADSARTRQRLQWQPTGPGLLQDLARLEVD</sequence>